<dbReference type="InterPro" id="IPR006671">
    <property type="entry name" value="Cyclin_N"/>
</dbReference>
<dbReference type="Pfam" id="PF00134">
    <property type="entry name" value="Cyclin_N"/>
    <property type="match status" value="1"/>
</dbReference>
<dbReference type="GO" id="GO:0016538">
    <property type="term" value="F:cyclin-dependent protein serine/threonine kinase regulator activity"/>
    <property type="evidence" value="ECO:0007669"/>
    <property type="project" value="InterPro"/>
</dbReference>
<evidence type="ECO:0000313" key="5">
    <source>
        <dbReference type="EMBL" id="KAF9787264.1"/>
    </source>
</evidence>
<evidence type="ECO:0000313" key="6">
    <source>
        <dbReference type="Proteomes" id="UP000736335"/>
    </source>
</evidence>
<reference evidence="5" key="2">
    <citation type="submission" date="2020-11" db="EMBL/GenBank/DDBJ databases">
        <authorList>
            <consortium name="DOE Joint Genome Institute"/>
            <person name="Kuo A."/>
            <person name="Miyauchi S."/>
            <person name="Kiss E."/>
            <person name="Drula E."/>
            <person name="Kohler A."/>
            <person name="Sanchez-Garcia M."/>
            <person name="Andreopoulos B."/>
            <person name="Barry K.W."/>
            <person name="Bonito G."/>
            <person name="Buee M."/>
            <person name="Carver A."/>
            <person name="Chen C."/>
            <person name="Cichocki N."/>
            <person name="Clum A."/>
            <person name="Culley D."/>
            <person name="Crous P.W."/>
            <person name="Fauchery L."/>
            <person name="Girlanda M."/>
            <person name="Hayes R."/>
            <person name="Keri Z."/>
            <person name="Labutti K."/>
            <person name="Lipzen A."/>
            <person name="Lombard V."/>
            <person name="Magnuson J."/>
            <person name="Maillard F."/>
            <person name="Morin E."/>
            <person name="Murat C."/>
            <person name="Nolan M."/>
            <person name="Ohm R."/>
            <person name="Pangilinan J."/>
            <person name="Pereira M."/>
            <person name="Perotto S."/>
            <person name="Peter M."/>
            <person name="Riley R."/>
            <person name="Sitrit Y."/>
            <person name="Stielow B."/>
            <person name="Szollosi G."/>
            <person name="Zifcakova L."/>
            <person name="Stursova M."/>
            <person name="Spatafora J.W."/>
            <person name="Tedersoo L."/>
            <person name="Vaario L.-M."/>
            <person name="Yamada A."/>
            <person name="Yan M."/>
            <person name="Wang P."/>
            <person name="Xu J."/>
            <person name="Bruns T."/>
            <person name="Baldrian P."/>
            <person name="Vilgalys R."/>
            <person name="Henrissat B."/>
            <person name="Grigoriev I.V."/>
            <person name="Hibbett D."/>
            <person name="Nagy L.G."/>
            <person name="Martin F.M."/>
        </authorList>
    </citation>
    <scope>NUCLEOTIDE SEQUENCE</scope>
    <source>
        <strain evidence="5">UH-Tt-Lm1</strain>
    </source>
</reference>
<organism evidence="5 6">
    <name type="scientific">Thelephora terrestris</name>
    <dbReference type="NCBI Taxonomy" id="56493"/>
    <lineage>
        <taxon>Eukaryota</taxon>
        <taxon>Fungi</taxon>
        <taxon>Dikarya</taxon>
        <taxon>Basidiomycota</taxon>
        <taxon>Agaricomycotina</taxon>
        <taxon>Agaricomycetes</taxon>
        <taxon>Thelephorales</taxon>
        <taxon>Thelephoraceae</taxon>
        <taxon>Thelephora</taxon>
    </lineage>
</organism>
<dbReference type="SMART" id="SM00385">
    <property type="entry name" value="CYCLIN"/>
    <property type="match status" value="1"/>
</dbReference>
<dbReference type="Gene3D" id="1.10.472.10">
    <property type="entry name" value="Cyclin-like"/>
    <property type="match status" value="1"/>
</dbReference>
<dbReference type="CDD" id="cd20525">
    <property type="entry name" value="CYCLIN_CCNH_rpt2"/>
    <property type="match status" value="1"/>
</dbReference>
<reference evidence="5" key="1">
    <citation type="journal article" date="2020" name="Nat. Commun.">
        <title>Large-scale genome sequencing of mycorrhizal fungi provides insights into the early evolution of symbiotic traits.</title>
        <authorList>
            <person name="Miyauchi S."/>
            <person name="Kiss E."/>
            <person name="Kuo A."/>
            <person name="Drula E."/>
            <person name="Kohler A."/>
            <person name="Sanchez-Garcia M."/>
            <person name="Morin E."/>
            <person name="Andreopoulos B."/>
            <person name="Barry K.W."/>
            <person name="Bonito G."/>
            <person name="Buee M."/>
            <person name="Carver A."/>
            <person name="Chen C."/>
            <person name="Cichocki N."/>
            <person name="Clum A."/>
            <person name="Culley D."/>
            <person name="Crous P.W."/>
            <person name="Fauchery L."/>
            <person name="Girlanda M."/>
            <person name="Hayes R.D."/>
            <person name="Keri Z."/>
            <person name="LaButti K."/>
            <person name="Lipzen A."/>
            <person name="Lombard V."/>
            <person name="Magnuson J."/>
            <person name="Maillard F."/>
            <person name="Murat C."/>
            <person name="Nolan M."/>
            <person name="Ohm R.A."/>
            <person name="Pangilinan J."/>
            <person name="Pereira M.F."/>
            <person name="Perotto S."/>
            <person name="Peter M."/>
            <person name="Pfister S."/>
            <person name="Riley R."/>
            <person name="Sitrit Y."/>
            <person name="Stielow J.B."/>
            <person name="Szollosi G."/>
            <person name="Zifcakova L."/>
            <person name="Stursova M."/>
            <person name="Spatafora J.W."/>
            <person name="Tedersoo L."/>
            <person name="Vaario L.M."/>
            <person name="Yamada A."/>
            <person name="Yan M."/>
            <person name="Wang P."/>
            <person name="Xu J."/>
            <person name="Bruns T."/>
            <person name="Baldrian P."/>
            <person name="Vilgalys R."/>
            <person name="Dunand C."/>
            <person name="Henrissat B."/>
            <person name="Grigoriev I.V."/>
            <person name="Hibbett D."/>
            <person name="Nagy L.G."/>
            <person name="Martin F.M."/>
        </authorList>
    </citation>
    <scope>NUCLEOTIDE SEQUENCE</scope>
    <source>
        <strain evidence="5">UH-Tt-Lm1</strain>
    </source>
</reference>
<dbReference type="PANTHER" id="PTHR10026">
    <property type="entry name" value="CYCLIN"/>
    <property type="match status" value="1"/>
</dbReference>
<dbReference type="OrthoDB" id="340962at2759"/>
<sequence>MSGPAPTAPESGKKPLYEGSTQFRNWRFSKEQLAQKRSALNVAAVEAVRRVIENDSPGSSKDVLFLSADEELLLVRHYLTKAVQLCGHFRFPEEVEATATTYIKRFYLTNTVMDWHPKNVMLTALFLATKTTNNPISLDSYAAHIPRTEPADVLELEFLVAQSLGFDFALWHPHRALWGAWLDLQNVTQLPPPELEQIYNQAMGHVRASRLTDAEFVYSPAQIAAACISLASPPVADTWMRSKGSDGSFINPLSAMLQEGSKLPGVDMIREVDRRLKLCKNPEKVVGSSAYLAKKAAEERLAAEKRTKKADEIRNTLSGEDPFGNDLGVTLDDDDDD</sequence>
<dbReference type="GO" id="GO:0006357">
    <property type="term" value="P:regulation of transcription by RNA polymerase II"/>
    <property type="evidence" value="ECO:0007669"/>
    <property type="project" value="InterPro"/>
</dbReference>
<dbReference type="EMBL" id="WIUZ02000005">
    <property type="protein sequence ID" value="KAF9787264.1"/>
    <property type="molecule type" value="Genomic_DNA"/>
</dbReference>
<dbReference type="Proteomes" id="UP000736335">
    <property type="component" value="Unassembled WGS sequence"/>
</dbReference>
<evidence type="ECO:0000259" key="4">
    <source>
        <dbReference type="SMART" id="SM00385"/>
    </source>
</evidence>
<dbReference type="AlphaFoldDB" id="A0A9P6HHZ8"/>
<feature type="domain" description="Cyclin-like" evidence="4">
    <location>
        <begin position="80"/>
        <end position="162"/>
    </location>
</feature>
<keyword evidence="6" id="KW-1185">Reference proteome</keyword>
<accession>A0A9P6HHZ8</accession>
<keyword evidence="1 2" id="KW-0195">Cyclin</keyword>
<dbReference type="Pfam" id="PF16899">
    <property type="entry name" value="Cyclin_C_2"/>
    <property type="match status" value="1"/>
</dbReference>
<gene>
    <name evidence="5" type="ORF">BJ322DRAFT_1054387</name>
</gene>
<feature type="region of interest" description="Disordered" evidence="3">
    <location>
        <begin position="303"/>
        <end position="337"/>
    </location>
</feature>
<comment type="similarity">
    <text evidence="2">Belongs to the cyclin family.</text>
</comment>
<dbReference type="InterPro" id="IPR036915">
    <property type="entry name" value="Cyclin-like_sf"/>
</dbReference>
<evidence type="ECO:0000256" key="2">
    <source>
        <dbReference type="RuleBase" id="RU000383"/>
    </source>
</evidence>
<dbReference type="InterPro" id="IPR031658">
    <property type="entry name" value="Cyclin_C_2"/>
</dbReference>
<evidence type="ECO:0000256" key="3">
    <source>
        <dbReference type="SAM" id="MobiDB-lite"/>
    </source>
</evidence>
<protein>
    <submittedName>
        <fullName evidence="5">Cyclin-like protein</fullName>
    </submittedName>
</protein>
<comment type="caution">
    <text evidence="5">The sequence shown here is derived from an EMBL/GenBank/DDBJ whole genome shotgun (WGS) entry which is preliminary data.</text>
</comment>
<dbReference type="SUPFAM" id="SSF47954">
    <property type="entry name" value="Cyclin-like"/>
    <property type="match status" value="2"/>
</dbReference>
<dbReference type="CDD" id="cd20524">
    <property type="entry name" value="CYCLIN_CCNH_rpt1"/>
    <property type="match status" value="1"/>
</dbReference>
<dbReference type="InterPro" id="IPR043198">
    <property type="entry name" value="Cyclin/Ssn8"/>
</dbReference>
<dbReference type="InterPro" id="IPR013763">
    <property type="entry name" value="Cyclin-like_dom"/>
</dbReference>
<proteinExistence type="inferred from homology"/>
<feature type="compositionally biased region" description="Basic and acidic residues" evidence="3">
    <location>
        <begin position="303"/>
        <end position="314"/>
    </location>
</feature>
<name>A0A9P6HHZ8_9AGAM</name>
<evidence type="ECO:0000256" key="1">
    <source>
        <dbReference type="ARBA" id="ARBA00023127"/>
    </source>
</evidence>